<dbReference type="Proteomes" id="UP000615446">
    <property type="component" value="Unassembled WGS sequence"/>
</dbReference>
<sequence>MEIFTSRRDIINRKYYEGIFYIGRNGKRDIGKLWDKVFRIALTKINYFFFLLGSQTRENLMTDSWYGRVGSLAARLQREWKPNLNYATDHDDDSLEYLWTWMLETYTAREVSTVICFDDELIKEIIR</sequence>
<gene>
    <name evidence="1" type="ORF">RCL2_001222600</name>
</gene>
<comment type="caution">
    <text evidence="1">The sequence shown here is derived from an EMBL/GenBank/DDBJ whole genome shotgun (WGS) entry which is preliminary data.</text>
</comment>
<evidence type="ECO:0000313" key="1">
    <source>
        <dbReference type="EMBL" id="GES85136.1"/>
    </source>
</evidence>
<dbReference type="EMBL" id="BLAL01000088">
    <property type="protein sequence ID" value="GES85136.1"/>
    <property type="molecule type" value="Genomic_DNA"/>
</dbReference>
<name>A0A8H3LEB7_9GLOM</name>
<evidence type="ECO:0000313" key="2">
    <source>
        <dbReference type="Proteomes" id="UP000615446"/>
    </source>
</evidence>
<organism evidence="1 2">
    <name type="scientific">Rhizophagus clarus</name>
    <dbReference type="NCBI Taxonomy" id="94130"/>
    <lineage>
        <taxon>Eukaryota</taxon>
        <taxon>Fungi</taxon>
        <taxon>Fungi incertae sedis</taxon>
        <taxon>Mucoromycota</taxon>
        <taxon>Glomeromycotina</taxon>
        <taxon>Glomeromycetes</taxon>
        <taxon>Glomerales</taxon>
        <taxon>Glomeraceae</taxon>
        <taxon>Rhizophagus</taxon>
    </lineage>
</organism>
<accession>A0A8H3LEB7</accession>
<reference evidence="1" key="1">
    <citation type="submission" date="2019-10" db="EMBL/GenBank/DDBJ databases">
        <title>Conservation and host-specific expression of non-tandemly repeated heterogenous ribosome RNA gene in arbuscular mycorrhizal fungi.</title>
        <authorList>
            <person name="Maeda T."/>
            <person name="Kobayashi Y."/>
            <person name="Nakagawa T."/>
            <person name="Ezawa T."/>
            <person name="Yamaguchi K."/>
            <person name="Bino T."/>
            <person name="Nishimoto Y."/>
            <person name="Shigenobu S."/>
            <person name="Kawaguchi M."/>
        </authorList>
    </citation>
    <scope>NUCLEOTIDE SEQUENCE</scope>
    <source>
        <strain evidence="1">HR1</strain>
    </source>
</reference>
<proteinExistence type="predicted"/>
<protein>
    <submittedName>
        <fullName evidence="1">Uncharacterized protein</fullName>
    </submittedName>
</protein>
<dbReference type="AlphaFoldDB" id="A0A8H3LEB7"/>